<evidence type="ECO:0000313" key="9">
    <source>
        <dbReference type="Proteomes" id="UP000886674"/>
    </source>
</evidence>
<dbReference type="Gene3D" id="1.10.287.130">
    <property type="match status" value="1"/>
</dbReference>
<dbReference type="SMART" id="SM00387">
    <property type="entry name" value="HATPase_c"/>
    <property type="match status" value="1"/>
</dbReference>
<evidence type="ECO:0000313" key="8">
    <source>
        <dbReference type="EMBL" id="MCG7976737.1"/>
    </source>
</evidence>
<keyword evidence="8" id="KW-0067">ATP-binding</keyword>
<evidence type="ECO:0000259" key="6">
    <source>
        <dbReference type="PROSITE" id="PS50109"/>
    </source>
</evidence>
<dbReference type="InterPro" id="IPR004358">
    <property type="entry name" value="Sig_transdc_His_kin-like_C"/>
</dbReference>
<feature type="region of interest" description="Disordered" evidence="5">
    <location>
        <begin position="390"/>
        <end position="410"/>
    </location>
</feature>
<dbReference type="InterPro" id="IPR003661">
    <property type="entry name" value="HisK_dim/P_dom"/>
</dbReference>
<keyword evidence="3" id="KW-0597">Phosphoprotein</keyword>
<dbReference type="InterPro" id="IPR000014">
    <property type="entry name" value="PAS"/>
</dbReference>
<dbReference type="CDD" id="cd00075">
    <property type="entry name" value="HATPase"/>
    <property type="match status" value="1"/>
</dbReference>
<dbReference type="PRINTS" id="PR00344">
    <property type="entry name" value="BCTRLSENSOR"/>
</dbReference>
<dbReference type="PROSITE" id="PS50109">
    <property type="entry name" value="HIS_KIN"/>
    <property type="match status" value="1"/>
</dbReference>
<evidence type="ECO:0000256" key="5">
    <source>
        <dbReference type="SAM" id="MobiDB-lite"/>
    </source>
</evidence>
<dbReference type="GO" id="GO:0005524">
    <property type="term" value="F:ATP binding"/>
    <property type="evidence" value="ECO:0007669"/>
    <property type="project" value="UniProtKB-KW"/>
</dbReference>
<comment type="caution">
    <text evidence="8">The sequence shown here is derived from an EMBL/GenBank/DDBJ whole genome shotgun (WGS) entry which is preliminary data.</text>
</comment>
<dbReference type="AlphaFoldDB" id="A0A9E4TRH8"/>
<dbReference type="PANTHER" id="PTHR43065">
    <property type="entry name" value="SENSOR HISTIDINE KINASE"/>
    <property type="match status" value="1"/>
</dbReference>
<dbReference type="Pfam" id="PF13188">
    <property type="entry name" value="PAS_8"/>
    <property type="match status" value="1"/>
</dbReference>
<keyword evidence="8" id="KW-0547">Nucleotide-binding</keyword>
<dbReference type="InterPro" id="IPR005467">
    <property type="entry name" value="His_kinase_dom"/>
</dbReference>
<organism evidence="8 9">
    <name type="scientific">Candidatus Thiodiazotropha taylori</name>
    <dbReference type="NCBI Taxonomy" id="2792791"/>
    <lineage>
        <taxon>Bacteria</taxon>
        <taxon>Pseudomonadati</taxon>
        <taxon>Pseudomonadota</taxon>
        <taxon>Gammaproteobacteria</taxon>
        <taxon>Chromatiales</taxon>
        <taxon>Sedimenticolaceae</taxon>
        <taxon>Candidatus Thiodiazotropha</taxon>
    </lineage>
</organism>
<evidence type="ECO:0000256" key="3">
    <source>
        <dbReference type="ARBA" id="ARBA00022553"/>
    </source>
</evidence>
<feature type="coiled-coil region" evidence="4">
    <location>
        <begin position="25"/>
        <end position="52"/>
    </location>
</feature>
<evidence type="ECO:0000259" key="7">
    <source>
        <dbReference type="PROSITE" id="PS50112"/>
    </source>
</evidence>
<protein>
    <recommendedName>
        <fullName evidence="2">histidine kinase</fullName>
        <ecNumber evidence="2">2.7.13.3</ecNumber>
    </recommendedName>
</protein>
<dbReference type="EMBL" id="JAEPCR010000002">
    <property type="protein sequence ID" value="MCG7976737.1"/>
    <property type="molecule type" value="Genomic_DNA"/>
</dbReference>
<dbReference type="SMART" id="SM00388">
    <property type="entry name" value="HisKA"/>
    <property type="match status" value="1"/>
</dbReference>
<evidence type="ECO:0000256" key="1">
    <source>
        <dbReference type="ARBA" id="ARBA00000085"/>
    </source>
</evidence>
<feature type="domain" description="PAS" evidence="7">
    <location>
        <begin position="63"/>
        <end position="99"/>
    </location>
</feature>
<evidence type="ECO:0000256" key="4">
    <source>
        <dbReference type="SAM" id="Coils"/>
    </source>
</evidence>
<feature type="domain" description="Histidine kinase" evidence="6">
    <location>
        <begin position="178"/>
        <end position="383"/>
    </location>
</feature>
<dbReference type="GO" id="GO:0000155">
    <property type="term" value="F:phosphorelay sensor kinase activity"/>
    <property type="evidence" value="ECO:0007669"/>
    <property type="project" value="InterPro"/>
</dbReference>
<dbReference type="SUPFAM" id="SSF55785">
    <property type="entry name" value="PYP-like sensor domain (PAS domain)"/>
    <property type="match status" value="1"/>
</dbReference>
<dbReference type="InterPro" id="IPR036097">
    <property type="entry name" value="HisK_dim/P_sf"/>
</dbReference>
<dbReference type="InterPro" id="IPR003594">
    <property type="entry name" value="HATPase_dom"/>
</dbReference>
<sequence>MSPKPSLADRQHALESAFKLFNQLSEELTGSYQQLQQQVLELNQELAAARSERMVQLAEKERLADRLERLLETLPAAVIVLDGEERVREFNPAALKLLGTLNEYDAWPEVVRAIVLTGDISGSELKLRNGRLLTLSSSQLEQTPGRILVLLDVTETRRLQERLNRHERLTAMGEMSAQLAHQMRTPLSTALLYVSHLASDDLVPQKRHQFTAKLRDRLQHMERQIHDILLFARGGDAGESRLSLGKLLTAFAASIEQDLADANVQLLIDDQSQERAIMIGRPDALQGLLNNLLENAVQQGASEVRLILRVGSEIELDVADNGHGIPDDLHHRIFDPFFTTRNAGTGLGLAVVQNLVLNHGGEITSGRSDTGGALFHLRFPLALRKSDLESGMEGERRSVSEHYDAMRSLS</sequence>
<evidence type="ECO:0000256" key="2">
    <source>
        <dbReference type="ARBA" id="ARBA00012438"/>
    </source>
</evidence>
<dbReference type="CDD" id="cd00082">
    <property type="entry name" value="HisKA"/>
    <property type="match status" value="1"/>
</dbReference>
<dbReference type="PANTHER" id="PTHR43065:SF29">
    <property type="entry name" value="SENSOR PROTEIN KINASE FLES"/>
    <property type="match status" value="1"/>
</dbReference>
<dbReference type="InterPro" id="IPR035965">
    <property type="entry name" value="PAS-like_dom_sf"/>
</dbReference>
<keyword evidence="4" id="KW-0175">Coiled coil</keyword>
<dbReference type="EC" id="2.7.13.3" evidence="2"/>
<gene>
    <name evidence="8" type="ORF">JAY77_01135</name>
</gene>
<dbReference type="Gene3D" id="3.30.565.10">
    <property type="entry name" value="Histidine kinase-like ATPase, C-terminal domain"/>
    <property type="match status" value="1"/>
</dbReference>
<dbReference type="SUPFAM" id="SSF47384">
    <property type="entry name" value="Homodimeric domain of signal transducing histidine kinase"/>
    <property type="match status" value="1"/>
</dbReference>
<accession>A0A9E4TRH8</accession>
<name>A0A9E4TRH8_9GAMM</name>
<proteinExistence type="predicted"/>
<reference evidence="8" key="1">
    <citation type="journal article" date="2021" name="Proc. Natl. Acad. Sci. U.S.A.">
        <title>Global biogeography of chemosynthetic symbionts reveals both localized and globally distributed symbiont groups. .</title>
        <authorList>
            <person name="Osvatic J.T."/>
            <person name="Wilkins L.G.E."/>
            <person name="Leibrecht L."/>
            <person name="Leray M."/>
            <person name="Zauner S."/>
            <person name="Polzin J."/>
            <person name="Camacho Y."/>
            <person name="Gros O."/>
            <person name="van Gils J.A."/>
            <person name="Eisen J.A."/>
            <person name="Petersen J.M."/>
            <person name="Yuen B."/>
        </authorList>
    </citation>
    <scope>NUCLEOTIDE SEQUENCE</scope>
    <source>
        <strain evidence="8">MAGclacostrist055</strain>
    </source>
</reference>
<dbReference type="Pfam" id="PF00512">
    <property type="entry name" value="HisKA"/>
    <property type="match status" value="1"/>
</dbReference>
<comment type="catalytic activity">
    <reaction evidence="1">
        <text>ATP + protein L-histidine = ADP + protein N-phospho-L-histidine.</text>
        <dbReference type="EC" id="2.7.13.3"/>
    </reaction>
</comment>
<dbReference type="InterPro" id="IPR036890">
    <property type="entry name" value="HATPase_C_sf"/>
</dbReference>
<dbReference type="PROSITE" id="PS50112">
    <property type="entry name" value="PAS"/>
    <property type="match status" value="1"/>
</dbReference>
<dbReference type="Gene3D" id="3.30.450.20">
    <property type="entry name" value="PAS domain"/>
    <property type="match status" value="1"/>
</dbReference>
<dbReference type="SUPFAM" id="SSF55874">
    <property type="entry name" value="ATPase domain of HSP90 chaperone/DNA topoisomerase II/histidine kinase"/>
    <property type="match status" value="1"/>
</dbReference>
<dbReference type="Proteomes" id="UP000886674">
    <property type="component" value="Unassembled WGS sequence"/>
</dbReference>
<dbReference type="Pfam" id="PF02518">
    <property type="entry name" value="HATPase_c"/>
    <property type="match status" value="1"/>
</dbReference>